<evidence type="ECO:0000256" key="2">
    <source>
        <dbReference type="ARBA" id="ARBA00019992"/>
    </source>
</evidence>
<dbReference type="PROSITE" id="PS51257">
    <property type="entry name" value="PROKAR_LIPOPROTEIN"/>
    <property type="match status" value="1"/>
</dbReference>
<name>A0A9D4ZT19_ADICA</name>
<evidence type="ECO:0000256" key="1">
    <source>
        <dbReference type="ARBA" id="ARBA00005857"/>
    </source>
</evidence>
<dbReference type="InterPro" id="IPR011990">
    <property type="entry name" value="TPR-like_helical_dom_sf"/>
</dbReference>
<keyword evidence="3" id="KW-0677">Repeat</keyword>
<dbReference type="PANTHER" id="PTHR16263">
    <property type="entry name" value="TETRATRICOPEPTIDE REPEAT PROTEIN 38"/>
    <property type="match status" value="1"/>
</dbReference>
<dbReference type="EMBL" id="JABFUD020000001">
    <property type="protein sequence ID" value="KAI5084235.1"/>
    <property type="molecule type" value="Genomic_DNA"/>
</dbReference>
<sequence length="483" mass="55234">MDADPRHQNELVTHTSLDLWGHSVHTASVACIQHINSYYQEVLAYGSNQKTIFKAVEEDCNCALAHVLSALHSLRSSTDEALSSIQSAKRCLLHATSYEKMALIAAEALVAAQWEAALAAYSTILDHYPKDLFSLKRAQVLCFYMGKCEESLRLSSKVLPSNKEEAYIHGMHAFALLETRRFAEAERAARKALMIRSTDKWAQHALCHVLQYRCLFPEVVQFMEENKDSWSNCCSFMYSHNWWHLAVSYLEWGCIHSLDKVFGIYDSHLWPAKCQDLGGSVQALLSALGLLLRLHVRGFTDWVQMRIQPVAQQVCNKSDWHKERLLDLLMIWALAYVNEYSISSDFVKQLTQRVSSLNQTKRESLKAFLKLSEGLYEYGRGNLNKVFDVLGPNFRTDQLKVIGASDEQLDIFEELWCLVALRTGHFDEVHGVLQRRISVFRGSPFSWELMAEFYEKTGSPNEAQNAIREAESIRKGYLQFKSQ</sequence>
<dbReference type="SUPFAM" id="SSF48452">
    <property type="entry name" value="TPR-like"/>
    <property type="match status" value="1"/>
</dbReference>
<dbReference type="PANTHER" id="PTHR16263:SF4">
    <property type="entry name" value="TETRATRICOPEPTIDE REPEAT PROTEIN 38"/>
    <property type="match status" value="1"/>
</dbReference>
<dbReference type="Gene3D" id="1.25.40.10">
    <property type="entry name" value="Tetratricopeptide repeat domain"/>
    <property type="match status" value="1"/>
</dbReference>
<evidence type="ECO:0000313" key="5">
    <source>
        <dbReference type="EMBL" id="KAI5084235.1"/>
    </source>
</evidence>
<dbReference type="InterPro" id="IPR033891">
    <property type="entry name" value="TTC38"/>
</dbReference>
<comment type="similarity">
    <text evidence="1">Belongs to the TTC38 family.</text>
</comment>
<keyword evidence="6" id="KW-1185">Reference proteome</keyword>
<reference evidence="5" key="1">
    <citation type="submission" date="2021-01" db="EMBL/GenBank/DDBJ databases">
        <title>Adiantum capillus-veneris genome.</title>
        <authorList>
            <person name="Fang Y."/>
            <person name="Liao Q."/>
        </authorList>
    </citation>
    <scope>NUCLEOTIDE SEQUENCE</scope>
    <source>
        <strain evidence="5">H3</strain>
        <tissue evidence="5">Leaf</tissue>
    </source>
</reference>
<dbReference type="OrthoDB" id="1427555at2759"/>
<organism evidence="5 6">
    <name type="scientific">Adiantum capillus-veneris</name>
    <name type="common">Maidenhair fern</name>
    <dbReference type="NCBI Taxonomy" id="13818"/>
    <lineage>
        <taxon>Eukaryota</taxon>
        <taxon>Viridiplantae</taxon>
        <taxon>Streptophyta</taxon>
        <taxon>Embryophyta</taxon>
        <taxon>Tracheophyta</taxon>
        <taxon>Polypodiopsida</taxon>
        <taxon>Polypodiidae</taxon>
        <taxon>Polypodiales</taxon>
        <taxon>Pteridineae</taxon>
        <taxon>Pteridaceae</taxon>
        <taxon>Vittarioideae</taxon>
        <taxon>Adiantum</taxon>
    </lineage>
</organism>
<evidence type="ECO:0000256" key="4">
    <source>
        <dbReference type="ARBA" id="ARBA00022803"/>
    </source>
</evidence>
<gene>
    <name evidence="5" type="ORF">GOP47_0000404</name>
</gene>
<dbReference type="Proteomes" id="UP000886520">
    <property type="component" value="Chromosome 1"/>
</dbReference>
<evidence type="ECO:0000256" key="3">
    <source>
        <dbReference type="ARBA" id="ARBA00022737"/>
    </source>
</evidence>
<proteinExistence type="inferred from homology"/>
<dbReference type="AlphaFoldDB" id="A0A9D4ZT19"/>
<accession>A0A9D4ZT19</accession>
<protein>
    <recommendedName>
        <fullName evidence="2">Tetratricopeptide repeat protein 38</fullName>
    </recommendedName>
</protein>
<comment type="caution">
    <text evidence="5">The sequence shown here is derived from an EMBL/GenBank/DDBJ whole genome shotgun (WGS) entry which is preliminary data.</text>
</comment>
<evidence type="ECO:0000313" key="6">
    <source>
        <dbReference type="Proteomes" id="UP000886520"/>
    </source>
</evidence>
<keyword evidence="4" id="KW-0802">TPR repeat</keyword>